<evidence type="ECO:0000256" key="1">
    <source>
        <dbReference type="ARBA" id="ARBA00023015"/>
    </source>
</evidence>
<dbReference type="PANTHER" id="PTHR45680">
    <property type="entry name" value="NUCLEAR HORMONE RECEPTOR FAMILY"/>
    <property type="match status" value="1"/>
</dbReference>
<dbReference type="PANTHER" id="PTHR45680:SF29">
    <property type="entry name" value="NUCLEAR HORMONE RECEPTOR FAMILY"/>
    <property type="match status" value="1"/>
</dbReference>
<keyword evidence="5" id="KW-1185">Reference proteome</keyword>
<evidence type="ECO:0000256" key="2">
    <source>
        <dbReference type="ARBA" id="ARBA00023163"/>
    </source>
</evidence>
<name>A0A914BUM4_9BILA</name>
<keyword evidence="1" id="KW-0805">Transcription regulation</keyword>
<keyword evidence="2" id="KW-0804">Transcription</keyword>
<proteinExistence type="predicted"/>
<evidence type="ECO:0000256" key="3">
    <source>
        <dbReference type="ARBA" id="ARBA00023170"/>
    </source>
</evidence>
<evidence type="ECO:0000313" key="6">
    <source>
        <dbReference type="WBParaSite" id="ACRNAN_Path_1029.g3945.t1"/>
    </source>
</evidence>
<dbReference type="InterPro" id="IPR000536">
    <property type="entry name" value="Nucl_hrmn_rcpt_lig-bd"/>
</dbReference>
<protein>
    <submittedName>
        <fullName evidence="6">NR LBD domain-containing protein</fullName>
    </submittedName>
</protein>
<organism evidence="5 6">
    <name type="scientific">Acrobeloides nanus</name>
    <dbReference type="NCBI Taxonomy" id="290746"/>
    <lineage>
        <taxon>Eukaryota</taxon>
        <taxon>Metazoa</taxon>
        <taxon>Ecdysozoa</taxon>
        <taxon>Nematoda</taxon>
        <taxon>Chromadorea</taxon>
        <taxon>Rhabditida</taxon>
        <taxon>Tylenchina</taxon>
        <taxon>Cephalobomorpha</taxon>
        <taxon>Cephaloboidea</taxon>
        <taxon>Cephalobidae</taxon>
        <taxon>Acrobeloides</taxon>
    </lineage>
</organism>
<dbReference type="Pfam" id="PF00104">
    <property type="entry name" value="Hormone_recep"/>
    <property type="match status" value="1"/>
</dbReference>
<sequence length="233" mass="27183">MLPSQPVIVSNVFDKNSYADFQGKFMIELANMLMQCKEFAELSLNDKLLLYQHTKAIFSNIERQYSSIQYFGDSMEDYRVLHDDTRAFDYGLETVETNDTDNEKFVKALPLFIKIRDKFISLITKPMKALKITQFEMVYILFQILWTVESNSELSMEAIKVAEKVSDKIADEIHTYYKCELRVHNYAPRLLKLHQLIDGSKAVESTKAETFIISQVYNIYDFQVSPEHFGVIH</sequence>
<dbReference type="Proteomes" id="UP000887540">
    <property type="component" value="Unplaced"/>
</dbReference>
<evidence type="ECO:0000313" key="5">
    <source>
        <dbReference type="Proteomes" id="UP000887540"/>
    </source>
</evidence>
<evidence type="ECO:0000259" key="4">
    <source>
        <dbReference type="PROSITE" id="PS51843"/>
    </source>
</evidence>
<dbReference type="SUPFAM" id="SSF48508">
    <property type="entry name" value="Nuclear receptor ligand-binding domain"/>
    <property type="match status" value="1"/>
</dbReference>
<dbReference type="SMART" id="SM00430">
    <property type="entry name" value="HOLI"/>
    <property type="match status" value="1"/>
</dbReference>
<dbReference type="WBParaSite" id="ACRNAN_Path_1029.g3945.t1">
    <property type="protein sequence ID" value="ACRNAN_Path_1029.g3945.t1"/>
    <property type="gene ID" value="ACRNAN_Path_1029.g3945"/>
</dbReference>
<feature type="domain" description="NR LBD" evidence="4">
    <location>
        <begin position="1"/>
        <end position="233"/>
    </location>
</feature>
<dbReference type="InterPro" id="IPR051152">
    <property type="entry name" value="C.elegans_Orphan_NR"/>
</dbReference>
<dbReference type="Gene3D" id="1.10.565.10">
    <property type="entry name" value="Retinoid X Receptor"/>
    <property type="match status" value="1"/>
</dbReference>
<accession>A0A914BUM4</accession>
<dbReference type="AlphaFoldDB" id="A0A914BUM4"/>
<reference evidence="6" key="1">
    <citation type="submission" date="2022-11" db="UniProtKB">
        <authorList>
            <consortium name="WormBaseParasite"/>
        </authorList>
    </citation>
    <scope>IDENTIFICATION</scope>
</reference>
<dbReference type="PROSITE" id="PS51843">
    <property type="entry name" value="NR_LBD"/>
    <property type="match status" value="1"/>
</dbReference>
<keyword evidence="3" id="KW-0675">Receptor</keyword>
<dbReference type="InterPro" id="IPR035500">
    <property type="entry name" value="NHR-like_dom_sf"/>
</dbReference>